<dbReference type="PRINTS" id="PR00926">
    <property type="entry name" value="MITOCARRIER"/>
</dbReference>
<dbReference type="PANTHER" id="PTHR45671:SF12">
    <property type="entry name" value="MITOCHONDRIAL PHOSPHATE CARRIER PROTEIN"/>
    <property type="match status" value="1"/>
</dbReference>
<dbReference type="InterPro" id="IPR044677">
    <property type="entry name" value="SLC25A3/Pic2/Mir1-like"/>
</dbReference>
<reference evidence="12" key="1">
    <citation type="submission" date="2021-01" db="EMBL/GenBank/DDBJ databases">
        <authorList>
            <person name="Corre E."/>
            <person name="Pelletier E."/>
            <person name="Niang G."/>
            <person name="Scheremetjew M."/>
            <person name="Finn R."/>
            <person name="Kale V."/>
            <person name="Holt S."/>
            <person name="Cochrane G."/>
            <person name="Meng A."/>
            <person name="Brown T."/>
            <person name="Cohen L."/>
        </authorList>
    </citation>
    <scope>NUCLEOTIDE SEQUENCE</scope>
    <source>
        <strain evidence="12">CCMP1756</strain>
    </source>
</reference>
<evidence type="ECO:0000313" key="12">
    <source>
        <dbReference type="EMBL" id="CAE0705782.1"/>
    </source>
</evidence>
<keyword evidence="4 10" id="KW-0812">Transmembrane</keyword>
<dbReference type="InterPro" id="IPR023395">
    <property type="entry name" value="MCP_dom_sf"/>
</dbReference>
<gene>
    <name evidence="12" type="ORF">PCAL00307_LOCUS21232</name>
</gene>
<keyword evidence="5" id="KW-0677">Repeat</keyword>
<feature type="repeat" description="Solcar" evidence="10">
    <location>
        <begin position="141"/>
        <end position="225"/>
    </location>
</feature>
<accession>A0A7S4A731</accession>
<name>A0A7S4A731_9STRA</name>
<feature type="repeat" description="Solcar" evidence="10">
    <location>
        <begin position="40"/>
        <end position="125"/>
    </location>
</feature>
<protein>
    <recommendedName>
        <fullName evidence="13">Mitochondrial carrier protein</fullName>
    </recommendedName>
</protein>
<dbReference type="AlphaFoldDB" id="A0A7S4A731"/>
<dbReference type="SUPFAM" id="SSF103506">
    <property type="entry name" value="Mitochondrial carrier"/>
    <property type="match status" value="1"/>
</dbReference>
<proteinExistence type="inferred from homology"/>
<evidence type="ECO:0000256" key="4">
    <source>
        <dbReference type="ARBA" id="ARBA00022692"/>
    </source>
</evidence>
<keyword evidence="3 11" id="KW-0813">Transport</keyword>
<comment type="subcellular location">
    <subcellularLocation>
        <location evidence="1">Mitochondrion inner membrane</location>
        <topology evidence="1">Multi-pass membrane protein</topology>
    </subcellularLocation>
</comment>
<evidence type="ECO:0000256" key="5">
    <source>
        <dbReference type="ARBA" id="ARBA00022737"/>
    </source>
</evidence>
<dbReference type="GO" id="GO:0005743">
    <property type="term" value="C:mitochondrial inner membrane"/>
    <property type="evidence" value="ECO:0007669"/>
    <property type="project" value="UniProtKB-SubCell"/>
</dbReference>
<dbReference type="PROSITE" id="PS50920">
    <property type="entry name" value="SOLCAR"/>
    <property type="match status" value="2"/>
</dbReference>
<evidence type="ECO:0000256" key="8">
    <source>
        <dbReference type="ARBA" id="ARBA00023128"/>
    </source>
</evidence>
<evidence type="ECO:0000256" key="6">
    <source>
        <dbReference type="ARBA" id="ARBA00022792"/>
    </source>
</evidence>
<comment type="similarity">
    <text evidence="2 11">Belongs to the mitochondrial carrier (TC 2.A.29) family.</text>
</comment>
<keyword evidence="6" id="KW-0999">Mitochondrion inner membrane</keyword>
<keyword evidence="8" id="KW-0496">Mitochondrion</keyword>
<sequence length="320" mass="33567">MKTRIRCLLAALIATNVAPMRGPALSPSVALAPRRRKVKPYVLGCAAAGALSTCVSHTLTLPLDVLKTRIQSDAALAGMSLAAVCRRIVAAEGPRALLAGFTANGCGYFMQGAIKFGLYEACKRRIFRELEARGVDGRTRHRVPVWVASSACAEVVACLALCPMEATKIRLVTDPLYASSTLGALRRVISENGVTSLWQGVAPILVRQVPYTVAKLAGYEVISQHLRNPLAAGVLAGSAAAVVSQPGDVVLARLCGGSAQARLTGVCALEDASVGAVLSSITNPAQLFVGLYPRACMCALVCASQFFLYEALRPKVVTSS</sequence>
<evidence type="ECO:0000256" key="11">
    <source>
        <dbReference type="RuleBase" id="RU000488"/>
    </source>
</evidence>
<evidence type="ECO:0000256" key="9">
    <source>
        <dbReference type="ARBA" id="ARBA00023136"/>
    </source>
</evidence>
<dbReference type="GO" id="GO:0005315">
    <property type="term" value="F:phosphate transmembrane transporter activity"/>
    <property type="evidence" value="ECO:0007669"/>
    <property type="project" value="InterPro"/>
</dbReference>
<dbReference type="GO" id="GO:1990547">
    <property type="term" value="P:mitochondrial phosphate ion transmembrane transport"/>
    <property type="evidence" value="ECO:0007669"/>
    <property type="project" value="InterPro"/>
</dbReference>
<keyword evidence="7" id="KW-1133">Transmembrane helix</keyword>
<evidence type="ECO:0008006" key="13">
    <source>
        <dbReference type="Google" id="ProtNLM"/>
    </source>
</evidence>
<evidence type="ECO:0000256" key="10">
    <source>
        <dbReference type="PROSITE-ProRule" id="PRU00282"/>
    </source>
</evidence>
<organism evidence="12">
    <name type="scientific">Pelagomonas calceolata</name>
    <dbReference type="NCBI Taxonomy" id="35677"/>
    <lineage>
        <taxon>Eukaryota</taxon>
        <taxon>Sar</taxon>
        <taxon>Stramenopiles</taxon>
        <taxon>Ochrophyta</taxon>
        <taxon>Pelagophyceae</taxon>
        <taxon>Pelagomonadales</taxon>
        <taxon>Pelagomonadaceae</taxon>
        <taxon>Pelagomonas</taxon>
    </lineage>
</organism>
<evidence type="ECO:0000256" key="3">
    <source>
        <dbReference type="ARBA" id="ARBA00022448"/>
    </source>
</evidence>
<evidence type="ECO:0000256" key="7">
    <source>
        <dbReference type="ARBA" id="ARBA00022989"/>
    </source>
</evidence>
<dbReference type="EMBL" id="HBIW01024621">
    <property type="protein sequence ID" value="CAE0705782.1"/>
    <property type="molecule type" value="Transcribed_RNA"/>
</dbReference>
<dbReference type="InterPro" id="IPR002067">
    <property type="entry name" value="MCP"/>
</dbReference>
<evidence type="ECO:0000256" key="1">
    <source>
        <dbReference type="ARBA" id="ARBA00004448"/>
    </source>
</evidence>
<keyword evidence="9 10" id="KW-0472">Membrane</keyword>
<evidence type="ECO:0000256" key="2">
    <source>
        <dbReference type="ARBA" id="ARBA00006375"/>
    </source>
</evidence>
<dbReference type="PANTHER" id="PTHR45671">
    <property type="entry name" value="SOLUTE CARRIER FAMILY 25 (MITOCHONDRIAL CARRIER PHOSPHATE CARRIER), MEMBER 3, LIKE-RELATED-RELATED"/>
    <property type="match status" value="1"/>
</dbReference>
<dbReference type="Gene3D" id="1.50.40.10">
    <property type="entry name" value="Mitochondrial carrier domain"/>
    <property type="match status" value="1"/>
</dbReference>
<dbReference type="InterPro" id="IPR018108">
    <property type="entry name" value="MCP_transmembrane"/>
</dbReference>
<dbReference type="Pfam" id="PF00153">
    <property type="entry name" value="Mito_carr"/>
    <property type="match status" value="2"/>
</dbReference>